<dbReference type="Gene3D" id="1.20.120.920">
    <property type="entry name" value="CRISPR-associated endonuclease Cas1, C-terminal domain"/>
    <property type="match status" value="1"/>
</dbReference>
<name>A0A0G9K8W1_9BACT</name>
<keyword evidence="8 10" id="KW-0464">Manganese</keyword>
<dbReference type="EMBL" id="JAIQ01000034">
    <property type="protein sequence ID" value="KLE02185.1"/>
    <property type="molecule type" value="Genomic_DNA"/>
</dbReference>
<feature type="binding site" evidence="10">
    <location>
        <position position="656"/>
    </location>
    <ligand>
        <name>Mn(2+)</name>
        <dbReference type="ChEBI" id="CHEBI:29035"/>
    </ligand>
</feature>
<evidence type="ECO:0000259" key="12">
    <source>
        <dbReference type="PROSITE" id="PS50897"/>
    </source>
</evidence>
<comment type="cofactor">
    <cofactor evidence="10">
        <name>Mg(2+)</name>
        <dbReference type="ChEBI" id="CHEBI:18420"/>
    </cofactor>
    <cofactor evidence="10">
        <name>Mn(2+)</name>
        <dbReference type="ChEBI" id="CHEBI:29035"/>
    </cofactor>
</comment>
<dbReference type="InterPro" id="IPR043128">
    <property type="entry name" value="Rev_trsase/Diguanyl_cyclase"/>
</dbReference>
<dbReference type="NCBIfam" id="TIGR00287">
    <property type="entry name" value="cas1"/>
    <property type="match status" value="1"/>
</dbReference>
<dbReference type="GO" id="GO:0043571">
    <property type="term" value="P:maintenance of CRISPR repeat elements"/>
    <property type="evidence" value="ECO:0007669"/>
    <property type="project" value="UniProtKB-UniRule"/>
</dbReference>
<dbReference type="EC" id="3.1.-.-" evidence="10"/>
<keyword evidence="1 10" id="KW-0540">Nuclease</keyword>
<evidence type="ECO:0000256" key="4">
    <source>
        <dbReference type="ARBA" id="ARBA00022801"/>
    </source>
</evidence>
<accession>A0A0G9K8W1</accession>
<proteinExistence type="inferred from homology"/>
<sequence length="743" mass="86734">MFTQDIKHVFTTSNIRLAFDEISSNAKGLDNISYIEFKQNFTSQIKELIETILKGTYSPEPLKKIEIQKEDSLEKRPIALSSIKDKLVQRVLYKALNDYFDETFSNKSYAYRKDKSTLNAINRVGQFIQEQNHFILKTDIDNFFESINHDKLLTILDKHIQDKSIIRLISLFLQIGSFKEFDYFEHEDGVHQGDILSPLLSNIYLDLMDKWLEKYDIFFVRYADDFVVFSKKEDELKTIKENLEKFLESLDLKFGIDKTYFTTIQKGFSFLGVYFEGKNRIVENERFQKSLSTLHKISKKNYSFMQYTHKLNSYLEAIKNYYLKIIEKNSTQFALLQQHLVESISQKVYFSKSSKEIKTKKEFKIVLSKIKFDIVFELEEIEDKIELIIAKAYEHYLSNKSYKDTKTKIDKKKNIYAKKFANDSTLHINSFGLTLGISKNKFVVKEYGKVKQTYPFDKISRIILEGKGISISTDIIKKAVENNITIDFLNKDAISYASLITYKASTTQKIQKQSMVLNTTLHLYLAKSFIKGKAKNQINYLKYLNKYHKILDSNIKKMELTYKNIQKASTTNEVMGYEGSISVMYWDSIKLILEVPFEARVTFGAKDIVNSSLNYAYAILYGKVQHSLVYAGLSLNISFLHALDEQKPTLVYDMIEEFRTFVVDRTIFSMLNKNEPIKLDKNGLLNTKSKQLISKNIKEKLGSYTMWKKESVKVENIIQTQCYKLSKAIDEQSETYKPFIGKF</sequence>
<comment type="caution">
    <text evidence="13">The sequence shown here is derived from an EMBL/GenBank/DDBJ whole genome shotgun (WGS) entry which is preliminary data.</text>
</comment>
<dbReference type="InterPro" id="IPR006595">
    <property type="entry name" value="CTLH_C"/>
</dbReference>
<evidence type="ECO:0000256" key="1">
    <source>
        <dbReference type="ARBA" id="ARBA00022722"/>
    </source>
</evidence>
<dbReference type="Gene3D" id="3.30.70.270">
    <property type="match status" value="1"/>
</dbReference>
<evidence type="ECO:0000259" key="11">
    <source>
        <dbReference type="PROSITE" id="PS50878"/>
    </source>
</evidence>
<keyword evidence="3 10" id="KW-0255">Endonuclease</keyword>
<dbReference type="InterPro" id="IPR042206">
    <property type="entry name" value="CRISPR-assoc_Cas1_C"/>
</dbReference>
<dbReference type="SUPFAM" id="SSF56672">
    <property type="entry name" value="DNA/RNA polymerases"/>
    <property type="match status" value="1"/>
</dbReference>
<dbReference type="InterPro" id="IPR000477">
    <property type="entry name" value="RT_dom"/>
</dbReference>
<evidence type="ECO:0000256" key="8">
    <source>
        <dbReference type="ARBA" id="ARBA00023211"/>
    </source>
</evidence>
<dbReference type="GO" id="GO:0051607">
    <property type="term" value="P:defense response to virus"/>
    <property type="evidence" value="ECO:0007669"/>
    <property type="project" value="UniProtKB-UniRule"/>
</dbReference>
<dbReference type="GO" id="GO:0003677">
    <property type="term" value="F:DNA binding"/>
    <property type="evidence" value="ECO:0007669"/>
    <property type="project" value="UniProtKB-KW"/>
</dbReference>
<dbReference type="HAMAP" id="MF_01470">
    <property type="entry name" value="Cas1"/>
    <property type="match status" value="1"/>
</dbReference>
<evidence type="ECO:0000256" key="2">
    <source>
        <dbReference type="ARBA" id="ARBA00022723"/>
    </source>
</evidence>
<organism evidence="13">
    <name type="scientific">Aliarcobacter butzleri L348</name>
    <dbReference type="NCBI Taxonomy" id="1447256"/>
    <lineage>
        <taxon>Bacteria</taxon>
        <taxon>Pseudomonadati</taxon>
        <taxon>Campylobacterota</taxon>
        <taxon>Epsilonproteobacteria</taxon>
        <taxon>Campylobacterales</taxon>
        <taxon>Arcobacteraceae</taxon>
        <taxon>Aliarcobacter</taxon>
    </lineage>
</organism>
<dbReference type="AlphaFoldDB" id="A0A0G9K8W1"/>
<feature type="binding site" evidence="10">
    <location>
        <position position="578"/>
    </location>
    <ligand>
        <name>Mn(2+)</name>
        <dbReference type="ChEBI" id="CHEBI:29035"/>
    </ligand>
</feature>
<feature type="binding site" evidence="10">
    <location>
        <position position="641"/>
    </location>
    <ligand>
        <name>Mn(2+)</name>
        <dbReference type="ChEBI" id="CHEBI:29035"/>
    </ligand>
</feature>
<evidence type="ECO:0000256" key="6">
    <source>
        <dbReference type="ARBA" id="ARBA00023118"/>
    </source>
</evidence>
<keyword evidence="5 10" id="KW-0460">Magnesium</keyword>
<dbReference type="PANTHER" id="PTHR34353:SF2">
    <property type="entry name" value="CRISPR-ASSOCIATED ENDONUCLEASE CAS1 1"/>
    <property type="match status" value="1"/>
</dbReference>
<comment type="subunit">
    <text evidence="9 10">Homodimer, forms a heterotetramer with a Cas2 homodimer.</text>
</comment>
<dbReference type="Proteomes" id="UP000035514">
    <property type="component" value="Unassembled WGS sequence"/>
</dbReference>
<evidence type="ECO:0000256" key="7">
    <source>
        <dbReference type="ARBA" id="ARBA00023125"/>
    </source>
</evidence>
<dbReference type="PANTHER" id="PTHR34353">
    <property type="entry name" value="CRISPR-ASSOCIATED ENDONUCLEASE CAS1 1"/>
    <property type="match status" value="1"/>
</dbReference>
<dbReference type="CDD" id="cd09634">
    <property type="entry name" value="Cas1_I-II-III"/>
    <property type="match status" value="1"/>
</dbReference>
<comment type="function">
    <text evidence="10">CRISPR (clustered regularly interspaced short palindromic repeat), is an adaptive immune system that provides protection against mobile genetic elements (viruses, transposable elements and conjugative plasmids). CRISPR clusters contain spacers, sequences complementary to antecedent mobile elements, and target invading nucleic acids. CRISPR clusters are transcribed and processed into CRISPR RNA (crRNA). Acts as a dsDNA endonuclease. Involved in the integration of spacer DNA into the CRISPR cassette.</text>
</comment>
<gene>
    <name evidence="10" type="primary">cas1</name>
    <name evidence="13" type="ORF">AA20_01380</name>
</gene>
<protein>
    <recommendedName>
        <fullName evidence="10">CRISPR-associated endonuclease Cas1</fullName>
        <ecNumber evidence="10">3.1.-.-</ecNumber>
    </recommendedName>
</protein>
<dbReference type="GO" id="GO:0004519">
    <property type="term" value="F:endonuclease activity"/>
    <property type="evidence" value="ECO:0007669"/>
    <property type="project" value="UniProtKB-UniRule"/>
</dbReference>
<dbReference type="CDD" id="cd01651">
    <property type="entry name" value="RT_G2_intron"/>
    <property type="match status" value="1"/>
</dbReference>
<dbReference type="Pfam" id="PF00078">
    <property type="entry name" value="RVT_1"/>
    <property type="match status" value="1"/>
</dbReference>
<dbReference type="PROSITE" id="PS50897">
    <property type="entry name" value="CTLH"/>
    <property type="match status" value="1"/>
</dbReference>
<dbReference type="GO" id="GO:0016787">
    <property type="term" value="F:hydrolase activity"/>
    <property type="evidence" value="ECO:0007669"/>
    <property type="project" value="UniProtKB-KW"/>
</dbReference>
<dbReference type="InterPro" id="IPR042211">
    <property type="entry name" value="CRISPR-assoc_Cas1_N"/>
</dbReference>
<keyword evidence="4 10" id="KW-0378">Hydrolase</keyword>
<dbReference type="InterPro" id="IPR002729">
    <property type="entry name" value="CRISPR-assoc_Cas1"/>
</dbReference>
<evidence type="ECO:0000256" key="5">
    <source>
        <dbReference type="ARBA" id="ARBA00022842"/>
    </source>
</evidence>
<evidence type="ECO:0000256" key="3">
    <source>
        <dbReference type="ARBA" id="ARBA00022759"/>
    </source>
</evidence>
<dbReference type="PATRIC" id="fig|1447256.3.peg.267"/>
<dbReference type="RefSeq" id="WP_046996094.1">
    <property type="nucleotide sequence ID" value="NZ_JAIQ01000034.1"/>
</dbReference>
<feature type="domain" description="CTLH" evidence="12">
    <location>
        <begin position="315"/>
        <end position="351"/>
    </location>
</feature>
<dbReference type="Pfam" id="PF01867">
    <property type="entry name" value="Cas_Cas1"/>
    <property type="match status" value="1"/>
</dbReference>
<evidence type="ECO:0000256" key="9">
    <source>
        <dbReference type="ARBA" id="ARBA00038592"/>
    </source>
</evidence>
<dbReference type="InterPro" id="IPR050646">
    <property type="entry name" value="Cas1"/>
</dbReference>
<dbReference type="Gene3D" id="3.100.10.20">
    <property type="entry name" value="CRISPR-associated endonuclease Cas1, N-terminal domain"/>
    <property type="match status" value="1"/>
</dbReference>
<dbReference type="GO" id="GO:0046872">
    <property type="term" value="F:metal ion binding"/>
    <property type="evidence" value="ECO:0007669"/>
    <property type="project" value="UniProtKB-UniRule"/>
</dbReference>
<dbReference type="InterPro" id="IPR043502">
    <property type="entry name" value="DNA/RNA_pol_sf"/>
</dbReference>
<comment type="similarity">
    <text evidence="10">Belongs to the CRISPR-associated endonuclease Cas1 family.</text>
</comment>
<evidence type="ECO:0000313" key="13">
    <source>
        <dbReference type="EMBL" id="KLE02185.1"/>
    </source>
</evidence>
<keyword evidence="7 10" id="KW-0238">DNA-binding</keyword>
<keyword evidence="2 10" id="KW-0479">Metal-binding</keyword>
<keyword evidence="6 10" id="KW-0051">Antiviral defense</keyword>
<feature type="domain" description="Reverse transcriptase" evidence="11">
    <location>
        <begin position="48"/>
        <end position="275"/>
    </location>
</feature>
<dbReference type="PROSITE" id="PS50878">
    <property type="entry name" value="RT_POL"/>
    <property type="match status" value="1"/>
</dbReference>
<reference evidence="13" key="1">
    <citation type="submission" date="2014-01" db="EMBL/GenBank/DDBJ databases">
        <title>Development of a Comparative Genomic Fingerprinting Assay for High Resolution Genotyping of Arcobacter butzleri.</title>
        <authorList>
            <person name="Webb A.L."/>
            <person name="Inglis G.D."/>
            <person name="Kruczkiewicz P."/>
            <person name="Selinger L.B."/>
            <person name="Taboada E.N."/>
        </authorList>
    </citation>
    <scope>NUCLEOTIDE SEQUENCE [LARGE SCALE GENOMIC DNA]</scope>
    <source>
        <strain evidence="13">L348</strain>
    </source>
</reference>
<evidence type="ECO:0000256" key="10">
    <source>
        <dbReference type="HAMAP-Rule" id="MF_01470"/>
    </source>
</evidence>